<comment type="caution">
    <text evidence="1">The sequence shown here is derived from an EMBL/GenBank/DDBJ whole genome shotgun (WGS) entry which is preliminary data.</text>
</comment>
<accession>A0A5B7EMG8</accession>
<dbReference type="EMBL" id="VSRR010003046">
    <property type="protein sequence ID" value="MPC34396.1"/>
    <property type="molecule type" value="Genomic_DNA"/>
</dbReference>
<gene>
    <name evidence="1" type="ORF">E2C01_027783</name>
</gene>
<protein>
    <submittedName>
        <fullName evidence="1">Uncharacterized protein</fullName>
    </submittedName>
</protein>
<dbReference type="Proteomes" id="UP000324222">
    <property type="component" value="Unassembled WGS sequence"/>
</dbReference>
<reference evidence="1 2" key="1">
    <citation type="submission" date="2019-05" db="EMBL/GenBank/DDBJ databases">
        <title>Another draft genome of Portunus trituberculatus and its Hox gene families provides insights of decapod evolution.</title>
        <authorList>
            <person name="Jeong J.-H."/>
            <person name="Song I."/>
            <person name="Kim S."/>
            <person name="Choi T."/>
            <person name="Kim D."/>
            <person name="Ryu S."/>
            <person name="Kim W."/>
        </authorList>
    </citation>
    <scope>NUCLEOTIDE SEQUENCE [LARGE SCALE GENOMIC DNA]</scope>
    <source>
        <tissue evidence="1">Muscle</tissue>
    </source>
</reference>
<keyword evidence="2" id="KW-1185">Reference proteome</keyword>
<name>A0A5B7EMG8_PORTR</name>
<dbReference type="AlphaFoldDB" id="A0A5B7EMG8"/>
<evidence type="ECO:0000313" key="2">
    <source>
        <dbReference type="Proteomes" id="UP000324222"/>
    </source>
</evidence>
<organism evidence="1 2">
    <name type="scientific">Portunus trituberculatus</name>
    <name type="common">Swimming crab</name>
    <name type="synonym">Neptunus trituberculatus</name>
    <dbReference type="NCBI Taxonomy" id="210409"/>
    <lineage>
        <taxon>Eukaryota</taxon>
        <taxon>Metazoa</taxon>
        <taxon>Ecdysozoa</taxon>
        <taxon>Arthropoda</taxon>
        <taxon>Crustacea</taxon>
        <taxon>Multicrustacea</taxon>
        <taxon>Malacostraca</taxon>
        <taxon>Eumalacostraca</taxon>
        <taxon>Eucarida</taxon>
        <taxon>Decapoda</taxon>
        <taxon>Pleocyemata</taxon>
        <taxon>Brachyura</taxon>
        <taxon>Eubrachyura</taxon>
        <taxon>Portunoidea</taxon>
        <taxon>Portunidae</taxon>
        <taxon>Portuninae</taxon>
        <taxon>Portunus</taxon>
    </lineage>
</organism>
<sequence>MSGNRWKGGGKRGGGLWEAAAARAQRLTVFLQPVECCAILILRVFLARGPRPVVGRDALF</sequence>
<proteinExistence type="predicted"/>
<evidence type="ECO:0000313" key="1">
    <source>
        <dbReference type="EMBL" id="MPC34396.1"/>
    </source>
</evidence>